<evidence type="ECO:0000259" key="11">
    <source>
        <dbReference type="PROSITE" id="PS51352"/>
    </source>
</evidence>
<dbReference type="AlphaFoldDB" id="A0A173V960"/>
<protein>
    <recommendedName>
        <fullName evidence="2 7">Thioredoxin</fullName>
    </recommendedName>
</protein>
<dbReference type="GO" id="GO:0045454">
    <property type="term" value="P:cell redox homeostasis"/>
    <property type="evidence" value="ECO:0007669"/>
    <property type="project" value="TreeGrafter"/>
</dbReference>
<sequence length="103" mass="11350">MVKKITNNDLNEAKKGAAVVDFSAVWCGPCQMLAPVMEELSEELSGKAEFYNADSDENMGLAQEYRIVSIPAVIVLKDGVEVARTVGFQPKDAMRSFIEEHLN</sequence>
<keyword evidence="5 10" id="KW-1015">Disulfide bond</keyword>
<evidence type="ECO:0000256" key="9">
    <source>
        <dbReference type="PIRSR" id="PIRSR000077-1"/>
    </source>
</evidence>
<feature type="active site" description="Nucleophile" evidence="9">
    <location>
        <position position="30"/>
    </location>
</feature>
<dbReference type="PaxDb" id="166486-ERS852572_02688"/>
<dbReference type="PROSITE" id="PS00194">
    <property type="entry name" value="THIOREDOXIN_1"/>
    <property type="match status" value="1"/>
</dbReference>
<dbReference type="Gene3D" id="3.40.30.10">
    <property type="entry name" value="Glutaredoxin"/>
    <property type="match status" value="1"/>
</dbReference>
<evidence type="ECO:0000256" key="7">
    <source>
        <dbReference type="NCBIfam" id="TIGR01068"/>
    </source>
</evidence>
<evidence type="ECO:0000256" key="8">
    <source>
        <dbReference type="PIRNR" id="PIRNR000077"/>
    </source>
</evidence>
<evidence type="ECO:0000256" key="2">
    <source>
        <dbReference type="ARBA" id="ARBA00020570"/>
    </source>
</evidence>
<evidence type="ECO:0000256" key="5">
    <source>
        <dbReference type="ARBA" id="ARBA00023157"/>
    </source>
</evidence>
<reference evidence="12 16" key="1">
    <citation type="submission" date="2015-09" db="EMBL/GenBank/DDBJ databases">
        <authorList>
            <consortium name="Pathogen Informatics"/>
        </authorList>
    </citation>
    <scope>NUCLEOTIDE SEQUENCE [LARGE SCALE GENOMIC DNA]</scope>
    <source>
        <strain evidence="12 16">2789STDY5834960</strain>
    </source>
</reference>
<keyword evidence="3" id="KW-0813">Transport</keyword>
<evidence type="ECO:0000256" key="6">
    <source>
        <dbReference type="ARBA" id="ARBA00023284"/>
    </source>
</evidence>
<dbReference type="CDD" id="cd02947">
    <property type="entry name" value="TRX_family"/>
    <property type="match status" value="1"/>
</dbReference>
<evidence type="ECO:0000313" key="17">
    <source>
        <dbReference type="Proteomes" id="UP000283513"/>
    </source>
</evidence>
<dbReference type="GO" id="GO:0015035">
    <property type="term" value="F:protein-disulfide reductase activity"/>
    <property type="evidence" value="ECO:0007669"/>
    <property type="project" value="UniProtKB-UniRule"/>
</dbReference>
<dbReference type="EMBL" id="QSHO01000009">
    <property type="protein sequence ID" value="RHC16342.1"/>
    <property type="molecule type" value="Genomic_DNA"/>
</dbReference>
<evidence type="ECO:0000256" key="4">
    <source>
        <dbReference type="ARBA" id="ARBA00022982"/>
    </source>
</evidence>
<evidence type="ECO:0000313" key="18">
    <source>
        <dbReference type="Proteomes" id="UP000284051"/>
    </source>
</evidence>
<proteinExistence type="inferred from homology"/>
<dbReference type="Proteomes" id="UP000284051">
    <property type="component" value="Unassembled WGS sequence"/>
</dbReference>
<dbReference type="OrthoDB" id="9790390at2"/>
<dbReference type="Pfam" id="PF00085">
    <property type="entry name" value="Thioredoxin"/>
    <property type="match status" value="1"/>
</dbReference>
<dbReference type="EMBL" id="WGGT01000020">
    <property type="protein sequence ID" value="MVQ46937.1"/>
    <property type="molecule type" value="Genomic_DNA"/>
</dbReference>
<evidence type="ECO:0000256" key="10">
    <source>
        <dbReference type="PIRSR" id="PIRSR000077-4"/>
    </source>
</evidence>
<evidence type="ECO:0000256" key="1">
    <source>
        <dbReference type="ARBA" id="ARBA00008987"/>
    </source>
</evidence>
<dbReference type="GO" id="GO:0005829">
    <property type="term" value="C:cytosol"/>
    <property type="evidence" value="ECO:0007669"/>
    <property type="project" value="TreeGrafter"/>
</dbReference>
<accession>A0A173V960</accession>
<dbReference type="EMBL" id="QRID01000001">
    <property type="protein sequence ID" value="RHG30792.1"/>
    <property type="molecule type" value="Genomic_DNA"/>
</dbReference>
<dbReference type="EMBL" id="CYXZ01000021">
    <property type="protein sequence ID" value="CUN23216.1"/>
    <property type="molecule type" value="Genomic_DNA"/>
</dbReference>
<dbReference type="PANTHER" id="PTHR45663">
    <property type="entry name" value="GEO12009P1"/>
    <property type="match status" value="1"/>
</dbReference>
<dbReference type="PROSITE" id="PS51352">
    <property type="entry name" value="THIOREDOXIN_2"/>
    <property type="match status" value="1"/>
</dbReference>
<feature type="disulfide bond" description="Redox-active" evidence="10">
    <location>
        <begin position="27"/>
        <end position="30"/>
    </location>
</feature>
<reference evidence="17 18" key="2">
    <citation type="submission" date="2018-08" db="EMBL/GenBank/DDBJ databases">
        <title>A genome reference for cultivated species of the human gut microbiota.</title>
        <authorList>
            <person name="Zou Y."/>
            <person name="Xue W."/>
            <person name="Luo G."/>
        </authorList>
    </citation>
    <scope>NUCLEOTIDE SEQUENCE [LARGE SCALE GENOMIC DNA]</scope>
    <source>
        <strain evidence="15 18">AM22-21LB</strain>
        <strain evidence="14 17">AM37-1AC</strain>
    </source>
</reference>
<dbReference type="PANTHER" id="PTHR45663:SF11">
    <property type="entry name" value="GEO12009P1"/>
    <property type="match status" value="1"/>
</dbReference>
<feature type="site" description="Contributes to redox potential value" evidence="9">
    <location>
        <position position="28"/>
    </location>
</feature>
<evidence type="ECO:0000313" key="15">
    <source>
        <dbReference type="EMBL" id="RHG30792.1"/>
    </source>
</evidence>
<evidence type="ECO:0000313" key="12">
    <source>
        <dbReference type="EMBL" id="CUN23216.1"/>
    </source>
</evidence>
<dbReference type="NCBIfam" id="TIGR01068">
    <property type="entry name" value="thioredoxin"/>
    <property type="match status" value="1"/>
</dbReference>
<evidence type="ECO:0000256" key="3">
    <source>
        <dbReference type="ARBA" id="ARBA00022448"/>
    </source>
</evidence>
<feature type="site" description="Deprotonates C-terminal active site Cys" evidence="9">
    <location>
        <position position="21"/>
    </location>
</feature>
<dbReference type="STRING" id="166486.ERS852572_02688"/>
<name>A0A173V960_9FIRM</name>
<dbReference type="InterPro" id="IPR005746">
    <property type="entry name" value="Thioredoxin"/>
</dbReference>
<dbReference type="InterPro" id="IPR036249">
    <property type="entry name" value="Thioredoxin-like_sf"/>
</dbReference>
<organism evidence="12 16">
    <name type="scientific">Roseburia intestinalis</name>
    <dbReference type="NCBI Taxonomy" id="166486"/>
    <lineage>
        <taxon>Bacteria</taxon>
        <taxon>Bacillati</taxon>
        <taxon>Bacillota</taxon>
        <taxon>Clostridia</taxon>
        <taxon>Lachnospirales</taxon>
        <taxon>Lachnospiraceae</taxon>
        <taxon>Roseburia</taxon>
    </lineage>
</organism>
<gene>
    <name evidence="12" type="primary">trxA_2</name>
    <name evidence="13" type="synonym">trxA</name>
    <name evidence="15" type="ORF">DW264_00640</name>
    <name evidence="14" type="ORF">DW856_11135</name>
    <name evidence="12" type="ORF">ERS852572_02688</name>
    <name evidence="13" type="ORF">GCK47_14865</name>
</gene>
<reference evidence="13 19" key="3">
    <citation type="submission" date="2019-10" db="EMBL/GenBank/DDBJ databases">
        <title>Roseburia spp. ameliorate alcoholic fatty liver via restoration of gut barrier function.</title>
        <authorList>
            <person name="Seo B."/>
            <person name="Ko G."/>
        </authorList>
    </citation>
    <scope>NUCLEOTIDE SEQUENCE [LARGE SCALE GENOMIC DNA]</scope>
    <source>
        <strain evidence="13 19">SNUG30017</strain>
    </source>
</reference>
<evidence type="ECO:0000313" key="14">
    <source>
        <dbReference type="EMBL" id="RHC16342.1"/>
    </source>
</evidence>
<dbReference type="Proteomes" id="UP000479531">
    <property type="component" value="Unassembled WGS sequence"/>
</dbReference>
<keyword evidence="6 10" id="KW-0676">Redox-active center</keyword>
<evidence type="ECO:0000313" key="16">
    <source>
        <dbReference type="Proteomes" id="UP000095350"/>
    </source>
</evidence>
<dbReference type="Proteomes" id="UP000283513">
    <property type="component" value="Unassembled WGS sequence"/>
</dbReference>
<keyword evidence="4" id="KW-0249">Electron transport</keyword>
<feature type="domain" description="Thioredoxin" evidence="11">
    <location>
        <begin position="1"/>
        <end position="103"/>
    </location>
</feature>
<evidence type="ECO:0000313" key="13">
    <source>
        <dbReference type="EMBL" id="MVQ46937.1"/>
    </source>
</evidence>
<comment type="similarity">
    <text evidence="1 8">Belongs to the thioredoxin family.</text>
</comment>
<dbReference type="InterPro" id="IPR017937">
    <property type="entry name" value="Thioredoxin_CS"/>
</dbReference>
<dbReference type="Proteomes" id="UP000095350">
    <property type="component" value="Unassembled WGS sequence"/>
</dbReference>
<feature type="site" description="Contributes to redox potential value" evidence="9">
    <location>
        <position position="29"/>
    </location>
</feature>
<dbReference type="PIRSF" id="PIRSF000077">
    <property type="entry name" value="Thioredoxin"/>
    <property type="match status" value="1"/>
</dbReference>
<evidence type="ECO:0000313" key="19">
    <source>
        <dbReference type="Proteomes" id="UP000479531"/>
    </source>
</evidence>
<feature type="active site" description="Nucleophile" evidence="9">
    <location>
        <position position="27"/>
    </location>
</feature>
<dbReference type="InterPro" id="IPR013766">
    <property type="entry name" value="Thioredoxin_domain"/>
</dbReference>
<dbReference type="SUPFAM" id="SSF52833">
    <property type="entry name" value="Thioredoxin-like"/>
    <property type="match status" value="1"/>
</dbReference>